<keyword evidence="3" id="KW-1185">Reference proteome</keyword>
<dbReference type="OrthoDB" id="5370350at2759"/>
<dbReference type="STRING" id="1081105.A0A162M7J8"/>
<name>A0A162M7J8_METRR</name>
<evidence type="ECO:0000313" key="2">
    <source>
        <dbReference type="EMBL" id="OAA52070.1"/>
    </source>
</evidence>
<reference evidence="2 3" key="1">
    <citation type="journal article" date="2016" name="Genome Biol. Evol.">
        <title>Divergent and convergent evolution of fungal pathogenicity.</title>
        <authorList>
            <person name="Shang Y."/>
            <person name="Xiao G."/>
            <person name="Zheng P."/>
            <person name="Cen K."/>
            <person name="Zhan S."/>
            <person name="Wang C."/>
        </authorList>
    </citation>
    <scope>NUCLEOTIDE SEQUENCE [LARGE SCALE GENOMIC DNA]</scope>
    <source>
        <strain evidence="2 3">RCEF 4871</strain>
    </source>
</reference>
<accession>A0A162M7J8</accession>
<evidence type="ECO:0000256" key="1">
    <source>
        <dbReference type="SAM" id="MobiDB-lite"/>
    </source>
</evidence>
<dbReference type="EMBL" id="AZHC01000001">
    <property type="protein sequence ID" value="OAA52070.1"/>
    <property type="molecule type" value="Genomic_DNA"/>
</dbReference>
<feature type="region of interest" description="Disordered" evidence="1">
    <location>
        <begin position="314"/>
        <end position="340"/>
    </location>
</feature>
<sequence>MLLGYLVAPLDWQLLHLGLESRVNVEPSTVPIPARPLVPNPRQSRPGFQGYLDRHFALLGIPHARSKMVIHRIDQFFLHGAQKLSHSPIFTQARLSSPTCTGHYPPLRSCDPTTSRQLSGSLPDWDILLFTKLAEGHAPHFDSALIQSARIAKVQNRHRKSEVKRSTNRHQFDWMASSEVDQKFLGRLAKAVELDNPLLSSMLFKILGLSLSLAHQLVASKKARKPDPSTSPLFLKRVLHIIWLSREGLVMLQQYVIPMVGNYVELKVLAYKLRASFHHIFVLFHNQPPVSDMASWTPEAREAAIASVARAGTEDKNGEIDDGDMLSRPSSVQPTHPLEGGPVGPPPGFEAHVALLPPSFLLPSQDYLPTAHRNFQEAVKLADELLWGSHSLRLSVRTEYAAFLYECVHDAEASRRLAKDTIAEVYEATEGMDDDMFNDACELVTVLGKMMRRGLRSSNNTLRSREQGPNPVLIVNQTPPPGMENPI</sequence>
<gene>
    <name evidence="2" type="ORF">NOR_00663</name>
</gene>
<dbReference type="AlphaFoldDB" id="A0A162M7J8"/>
<proteinExistence type="predicted"/>
<dbReference type="InterPro" id="IPR036815">
    <property type="entry name" value="14-3-3_dom_sf"/>
</dbReference>
<organism evidence="2 3">
    <name type="scientific">Metarhizium rileyi (strain RCEF 4871)</name>
    <name type="common">Nomuraea rileyi</name>
    <dbReference type="NCBI Taxonomy" id="1649241"/>
    <lineage>
        <taxon>Eukaryota</taxon>
        <taxon>Fungi</taxon>
        <taxon>Dikarya</taxon>
        <taxon>Ascomycota</taxon>
        <taxon>Pezizomycotina</taxon>
        <taxon>Sordariomycetes</taxon>
        <taxon>Hypocreomycetidae</taxon>
        <taxon>Hypocreales</taxon>
        <taxon>Clavicipitaceae</taxon>
        <taxon>Metarhizium</taxon>
    </lineage>
</organism>
<evidence type="ECO:0000313" key="3">
    <source>
        <dbReference type="Proteomes" id="UP000243498"/>
    </source>
</evidence>
<dbReference type="Proteomes" id="UP000243498">
    <property type="component" value="Unassembled WGS sequence"/>
</dbReference>
<feature type="compositionally biased region" description="Pro residues" evidence="1">
    <location>
        <begin position="478"/>
        <end position="487"/>
    </location>
</feature>
<protein>
    <submittedName>
        <fullName evidence="2">14-3-3 domain protein</fullName>
    </submittedName>
</protein>
<comment type="caution">
    <text evidence="2">The sequence shown here is derived from an EMBL/GenBank/DDBJ whole genome shotgun (WGS) entry which is preliminary data.</text>
</comment>
<dbReference type="SUPFAM" id="SSF48445">
    <property type="entry name" value="14-3-3 protein"/>
    <property type="match status" value="1"/>
</dbReference>
<feature type="region of interest" description="Disordered" evidence="1">
    <location>
        <begin position="458"/>
        <end position="487"/>
    </location>
</feature>
<dbReference type="Gene3D" id="1.20.190.20">
    <property type="entry name" value="14-3-3 domain"/>
    <property type="match status" value="1"/>
</dbReference>